<keyword evidence="2" id="KW-1003">Cell membrane</keyword>
<evidence type="ECO:0000256" key="2">
    <source>
        <dbReference type="ARBA" id="ARBA00022475"/>
    </source>
</evidence>
<evidence type="ECO:0000256" key="8">
    <source>
        <dbReference type="ARBA" id="ARBA00023180"/>
    </source>
</evidence>
<reference evidence="12" key="1">
    <citation type="journal article" date="2023" name="G3 (Bethesda)">
        <title>Whole genome assembly and annotation of the endangered Caribbean coral Acropora cervicornis.</title>
        <authorList>
            <person name="Selwyn J.D."/>
            <person name="Vollmer S.V."/>
        </authorList>
    </citation>
    <scope>NUCLEOTIDE SEQUENCE</scope>
    <source>
        <strain evidence="12">K2</strain>
    </source>
</reference>
<evidence type="ECO:0000313" key="13">
    <source>
        <dbReference type="Proteomes" id="UP001249851"/>
    </source>
</evidence>
<evidence type="ECO:0000256" key="3">
    <source>
        <dbReference type="ARBA" id="ARBA00022692"/>
    </source>
</evidence>
<keyword evidence="8" id="KW-0325">Glycoprotein</keyword>
<dbReference type="SUPFAM" id="SSF81321">
    <property type="entry name" value="Family A G protein-coupled receptor-like"/>
    <property type="match status" value="1"/>
</dbReference>
<dbReference type="GO" id="GO:0005886">
    <property type="term" value="C:plasma membrane"/>
    <property type="evidence" value="ECO:0007669"/>
    <property type="project" value="UniProtKB-SubCell"/>
</dbReference>
<feature type="transmembrane region" description="Helical" evidence="10">
    <location>
        <begin position="34"/>
        <end position="61"/>
    </location>
</feature>
<keyword evidence="3 10" id="KW-0812">Transmembrane</keyword>
<dbReference type="GO" id="GO:0004930">
    <property type="term" value="F:G protein-coupled receptor activity"/>
    <property type="evidence" value="ECO:0007669"/>
    <property type="project" value="UniProtKB-KW"/>
</dbReference>
<dbReference type="PRINTS" id="PR00237">
    <property type="entry name" value="GPCRRHODOPSN"/>
</dbReference>
<evidence type="ECO:0000256" key="5">
    <source>
        <dbReference type="ARBA" id="ARBA00023040"/>
    </source>
</evidence>
<dbReference type="PANTHER" id="PTHR24246">
    <property type="entry name" value="OLFACTORY RECEPTOR AND ADENOSINE RECEPTOR"/>
    <property type="match status" value="1"/>
</dbReference>
<comment type="caution">
    <text evidence="12">The sequence shown here is derived from an EMBL/GenBank/DDBJ whole genome shotgun (WGS) entry which is preliminary data.</text>
</comment>
<name>A0AAD9QWA8_ACRCE</name>
<evidence type="ECO:0000313" key="12">
    <source>
        <dbReference type="EMBL" id="KAK2568557.1"/>
    </source>
</evidence>
<keyword evidence="5" id="KW-0297">G-protein coupled receptor</keyword>
<keyword evidence="6 10" id="KW-0472">Membrane</keyword>
<dbReference type="PANTHER" id="PTHR24246:SF27">
    <property type="entry name" value="ADENOSINE RECEPTOR, ISOFORM A"/>
    <property type="match status" value="1"/>
</dbReference>
<evidence type="ECO:0000256" key="1">
    <source>
        <dbReference type="ARBA" id="ARBA00004651"/>
    </source>
</evidence>
<feature type="transmembrane region" description="Helical" evidence="10">
    <location>
        <begin position="113"/>
        <end position="136"/>
    </location>
</feature>
<dbReference type="Gene3D" id="1.20.1070.10">
    <property type="entry name" value="Rhodopsin 7-helix transmembrane proteins"/>
    <property type="match status" value="1"/>
</dbReference>
<evidence type="ECO:0000256" key="10">
    <source>
        <dbReference type="SAM" id="Phobius"/>
    </source>
</evidence>
<feature type="transmembrane region" description="Helical" evidence="10">
    <location>
        <begin position="157"/>
        <end position="177"/>
    </location>
</feature>
<comment type="subcellular location">
    <subcellularLocation>
        <location evidence="1">Cell membrane</location>
        <topology evidence="1">Multi-pass membrane protein</topology>
    </subcellularLocation>
</comment>
<keyword evidence="4 10" id="KW-1133">Transmembrane helix</keyword>
<evidence type="ECO:0000256" key="9">
    <source>
        <dbReference type="ARBA" id="ARBA00023224"/>
    </source>
</evidence>
<keyword evidence="13" id="KW-1185">Reference proteome</keyword>
<evidence type="ECO:0000256" key="4">
    <source>
        <dbReference type="ARBA" id="ARBA00022989"/>
    </source>
</evidence>
<feature type="transmembrane region" description="Helical" evidence="10">
    <location>
        <begin position="73"/>
        <end position="93"/>
    </location>
</feature>
<reference evidence="12" key="2">
    <citation type="journal article" date="2023" name="Science">
        <title>Genomic signatures of disease resistance in endangered staghorn corals.</title>
        <authorList>
            <person name="Vollmer S.V."/>
            <person name="Selwyn J.D."/>
            <person name="Despard B.A."/>
            <person name="Roesel C.L."/>
        </authorList>
    </citation>
    <scope>NUCLEOTIDE SEQUENCE</scope>
    <source>
        <strain evidence="12">K2</strain>
    </source>
</reference>
<dbReference type="InterPro" id="IPR000276">
    <property type="entry name" value="GPCR_Rhodpsn"/>
</dbReference>
<proteinExistence type="predicted"/>
<keyword evidence="9" id="KW-0807">Transducer</keyword>
<keyword evidence="7" id="KW-0675">Receptor</keyword>
<dbReference type="InterPro" id="IPR017452">
    <property type="entry name" value="GPCR_Rhodpsn_7TM"/>
</dbReference>
<accession>A0AAD9QWA8</accession>
<dbReference type="EMBL" id="JARQWQ010000011">
    <property type="protein sequence ID" value="KAK2568557.1"/>
    <property type="molecule type" value="Genomic_DNA"/>
</dbReference>
<dbReference type="Proteomes" id="UP001249851">
    <property type="component" value="Unassembled WGS sequence"/>
</dbReference>
<feature type="transmembrane region" description="Helical" evidence="10">
    <location>
        <begin position="183"/>
        <end position="204"/>
    </location>
</feature>
<protein>
    <recommendedName>
        <fullName evidence="11">G-protein coupled receptors family 1 profile domain-containing protein</fullName>
    </recommendedName>
</protein>
<organism evidence="12 13">
    <name type="scientific">Acropora cervicornis</name>
    <name type="common">Staghorn coral</name>
    <dbReference type="NCBI Taxonomy" id="6130"/>
    <lineage>
        <taxon>Eukaryota</taxon>
        <taxon>Metazoa</taxon>
        <taxon>Cnidaria</taxon>
        <taxon>Anthozoa</taxon>
        <taxon>Hexacorallia</taxon>
        <taxon>Scleractinia</taxon>
        <taxon>Astrocoeniina</taxon>
        <taxon>Acroporidae</taxon>
        <taxon>Acropora</taxon>
    </lineage>
</organism>
<dbReference type="CDD" id="cd00637">
    <property type="entry name" value="7tm_classA_rhodopsin-like"/>
    <property type="match status" value="1"/>
</dbReference>
<sequence length="236" mass="26443">MNSTNTGSRVCHATSIFLVYFLEKLQQLSSMYKAGLIFITIILVSTFPFTVILNALVLIAVKMKPRVRARKSNILLALLVLLALTDFMVGAFVQTTLIAVSLTLLQPRPYCVLLAFEYPICILAFSSLFHLAFVRGERFLAMKLSFAHPTLLTDERLLVASAAAWIVSVTVNLLLLVEQTATSHALNVLAFIAKAFIAFCHVTVCRETRKLERQLVSHHVSQEVRKQFQTNKKAFK</sequence>
<dbReference type="PROSITE" id="PS50262">
    <property type="entry name" value="G_PROTEIN_RECEP_F1_2"/>
    <property type="match status" value="1"/>
</dbReference>
<dbReference type="AlphaFoldDB" id="A0AAD9QWA8"/>
<evidence type="ECO:0000259" key="11">
    <source>
        <dbReference type="PROSITE" id="PS50262"/>
    </source>
</evidence>
<evidence type="ECO:0000256" key="6">
    <source>
        <dbReference type="ARBA" id="ARBA00023136"/>
    </source>
</evidence>
<evidence type="ECO:0000256" key="7">
    <source>
        <dbReference type="ARBA" id="ARBA00023170"/>
    </source>
</evidence>
<gene>
    <name evidence="12" type="ORF">P5673_006485</name>
</gene>
<feature type="domain" description="G-protein coupled receptors family 1 profile" evidence="11">
    <location>
        <begin position="53"/>
        <end position="236"/>
    </location>
</feature>